<dbReference type="AlphaFoldDB" id="A0AAP1CAP9"/>
<dbReference type="PANTHER" id="PTHR10612:SF34">
    <property type="entry name" value="APOLIPOPROTEIN D"/>
    <property type="match status" value="1"/>
</dbReference>
<protein>
    <recommendedName>
        <fullName evidence="2">Outer membrane lipoprotein Blc</fullName>
    </recommendedName>
</protein>
<gene>
    <name evidence="4" type="ORF">WI41_15345</name>
</gene>
<dbReference type="Gene3D" id="2.40.128.20">
    <property type="match status" value="1"/>
</dbReference>
<feature type="signal peptide" evidence="2">
    <location>
        <begin position="1"/>
        <end position="30"/>
    </location>
</feature>
<dbReference type="PIRSF" id="PIRSF036893">
    <property type="entry name" value="Lipocalin_ApoD"/>
    <property type="match status" value="1"/>
</dbReference>
<feature type="chain" id="PRO_5042674842" description="Outer membrane lipoprotein Blc" evidence="2">
    <location>
        <begin position="31"/>
        <end position="214"/>
    </location>
</feature>
<reference evidence="4 5" key="1">
    <citation type="submission" date="2015-11" db="EMBL/GenBank/DDBJ databases">
        <title>Expanding the genomic diversity of Burkholderia species for the development of highly accurate diagnostics.</title>
        <authorList>
            <person name="Sahl J."/>
            <person name="Keim P."/>
            <person name="Wagner D."/>
        </authorList>
    </citation>
    <scope>NUCLEOTIDE SEQUENCE [LARGE SCALE GENOMIC DNA]</scope>
    <source>
        <strain evidence="4 5">RF32-BP12</strain>
    </source>
</reference>
<keyword evidence="2" id="KW-0449">Lipoprotein</keyword>
<accession>A0AAP1CAP9</accession>
<comment type="subunit">
    <text evidence="2">Homodimer.</text>
</comment>
<dbReference type="GO" id="GO:0009279">
    <property type="term" value="C:cell outer membrane"/>
    <property type="evidence" value="ECO:0007669"/>
    <property type="project" value="UniProtKB-SubCell"/>
</dbReference>
<keyword evidence="2" id="KW-0732">Signal</keyword>
<dbReference type="Pfam" id="PF08212">
    <property type="entry name" value="Lipocalin_2"/>
    <property type="match status" value="1"/>
</dbReference>
<feature type="domain" description="Lipocalin/cytosolic fatty-acid binding" evidence="3">
    <location>
        <begin position="56"/>
        <end position="197"/>
    </location>
</feature>
<dbReference type="KEGG" id="blat:WK25_17445"/>
<sequence>MRQARGARMNALIVRRILRRATITAVTALALGGAGCTGSPPNPNPRAAVPLSTVPVDLPRYMGRWYVIANIPYFAERDFVGSRAEWRLRDDGRIDDAFVGRKGSFDGPEKRYRFVDTVKPGSGGGEWRVRLFWPVYVTQLTLYVDPDYRYTILGYPGKTLGWIFSREPTMDDATYRSLLARLDAMGYDTSRFRRVPQLPAQIGMPGFASPGDRE</sequence>
<keyword evidence="2" id="KW-0998">Cell outer membrane</keyword>
<comment type="subcellular location">
    <subcellularLocation>
        <location evidence="2">Cell outer membrane</location>
    </subcellularLocation>
</comment>
<dbReference type="GO" id="GO:0008289">
    <property type="term" value="F:lipid binding"/>
    <property type="evidence" value="ECO:0007669"/>
    <property type="project" value="UniProtKB-UniRule"/>
</dbReference>
<dbReference type="CDD" id="cd19438">
    <property type="entry name" value="lipocalin_Blc-like"/>
    <property type="match status" value="1"/>
</dbReference>
<keyword evidence="2" id="KW-0472">Membrane</keyword>
<evidence type="ECO:0000313" key="4">
    <source>
        <dbReference type="EMBL" id="KVA06921.1"/>
    </source>
</evidence>
<dbReference type="InterPro" id="IPR022271">
    <property type="entry name" value="Lipocalin_ApoD"/>
</dbReference>
<dbReference type="GO" id="GO:0006950">
    <property type="term" value="P:response to stress"/>
    <property type="evidence" value="ECO:0007669"/>
    <property type="project" value="UniProtKB-ARBA"/>
</dbReference>
<comment type="caution">
    <text evidence="4">The sequence shown here is derived from an EMBL/GenBank/DDBJ whole genome shotgun (WGS) entry which is preliminary data.</text>
</comment>
<dbReference type="PANTHER" id="PTHR10612">
    <property type="entry name" value="APOLIPOPROTEIN D"/>
    <property type="match status" value="1"/>
</dbReference>
<evidence type="ECO:0000256" key="1">
    <source>
        <dbReference type="ARBA" id="ARBA00006889"/>
    </source>
</evidence>
<name>A0AAP1CAP9_9BURK</name>
<dbReference type="Proteomes" id="UP000056450">
    <property type="component" value="Unassembled WGS sequence"/>
</dbReference>
<organism evidence="4 5">
    <name type="scientific">Burkholderia latens</name>
    <dbReference type="NCBI Taxonomy" id="488446"/>
    <lineage>
        <taxon>Bacteria</taxon>
        <taxon>Pseudomonadati</taxon>
        <taxon>Pseudomonadota</taxon>
        <taxon>Betaproteobacteria</taxon>
        <taxon>Burkholderiales</taxon>
        <taxon>Burkholderiaceae</taxon>
        <taxon>Burkholderia</taxon>
        <taxon>Burkholderia cepacia complex</taxon>
    </lineage>
</organism>
<evidence type="ECO:0000313" key="5">
    <source>
        <dbReference type="Proteomes" id="UP000056450"/>
    </source>
</evidence>
<dbReference type="EMBL" id="LOTQ01000023">
    <property type="protein sequence ID" value="KVA06921.1"/>
    <property type="molecule type" value="Genomic_DNA"/>
</dbReference>
<comment type="similarity">
    <text evidence="1 2">Belongs to the calycin superfamily. Lipocalin family.</text>
</comment>
<evidence type="ECO:0000259" key="3">
    <source>
        <dbReference type="Pfam" id="PF08212"/>
    </source>
</evidence>
<dbReference type="InterPro" id="IPR000566">
    <property type="entry name" value="Lipocln_cytosolic_FA-bd_dom"/>
</dbReference>
<comment type="function">
    <text evidence="2">Involved in the storage or transport of lipids necessary for membrane maintenance under stressful conditions. Displays a binding preference for lysophospholipids.</text>
</comment>
<dbReference type="InterPro" id="IPR012674">
    <property type="entry name" value="Calycin"/>
</dbReference>
<proteinExistence type="inferred from homology"/>
<evidence type="ECO:0000256" key="2">
    <source>
        <dbReference type="PIRNR" id="PIRNR036893"/>
    </source>
</evidence>
<keyword evidence="2" id="KW-0446">Lipid-binding</keyword>
<dbReference type="SUPFAM" id="SSF50814">
    <property type="entry name" value="Lipocalins"/>
    <property type="match status" value="1"/>
</dbReference>
<dbReference type="InterPro" id="IPR047202">
    <property type="entry name" value="Lipocalin_Blc-like_dom"/>
</dbReference>